<gene>
    <name evidence="1" type="ORF">CLV62_1048</name>
</gene>
<dbReference type="RefSeq" id="WP_110309715.1">
    <property type="nucleotide sequence ID" value="NZ_QICL01000004.1"/>
</dbReference>
<dbReference type="AlphaFoldDB" id="A0A2V3PTE7"/>
<evidence type="ECO:0000313" key="1">
    <source>
        <dbReference type="EMBL" id="PXV66748.1"/>
    </source>
</evidence>
<name>A0A2V3PTE7_9BACT</name>
<protein>
    <submittedName>
        <fullName evidence="1">Uncharacterized protein</fullName>
    </submittedName>
</protein>
<proteinExistence type="predicted"/>
<dbReference type="OrthoDB" id="997363at2"/>
<reference evidence="1 2" key="1">
    <citation type="submission" date="2018-03" db="EMBL/GenBank/DDBJ databases">
        <title>Genomic Encyclopedia of Archaeal and Bacterial Type Strains, Phase II (KMG-II): from individual species to whole genera.</title>
        <authorList>
            <person name="Goeker M."/>
        </authorList>
    </citation>
    <scope>NUCLEOTIDE SEQUENCE [LARGE SCALE GENOMIC DNA]</scope>
    <source>
        <strain evidence="1 2">DSM 100214</strain>
    </source>
</reference>
<organism evidence="1 2">
    <name type="scientific">Dysgonomonas alginatilytica</name>
    <dbReference type="NCBI Taxonomy" id="1605892"/>
    <lineage>
        <taxon>Bacteria</taxon>
        <taxon>Pseudomonadati</taxon>
        <taxon>Bacteroidota</taxon>
        <taxon>Bacteroidia</taxon>
        <taxon>Bacteroidales</taxon>
        <taxon>Dysgonomonadaceae</taxon>
        <taxon>Dysgonomonas</taxon>
    </lineage>
</organism>
<keyword evidence="2" id="KW-1185">Reference proteome</keyword>
<evidence type="ECO:0000313" key="2">
    <source>
        <dbReference type="Proteomes" id="UP000247973"/>
    </source>
</evidence>
<accession>A0A2V3PTE7</accession>
<dbReference type="EMBL" id="QICL01000004">
    <property type="protein sequence ID" value="PXV66748.1"/>
    <property type="molecule type" value="Genomic_DNA"/>
</dbReference>
<sequence>METKKRAPQKGKEGAINRSERVRANDLVSQMLEDHKKRIGEVVCVVIDSRTSIELPASLTPEERNEHVQNYIKNIGVKPIK</sequence>
<comment type="caution">
    <text evidence="1">The sequence shown here is derived from an EMBL/GenBank/DDBJ whole genome shotgun (WGS) entry which is preliminary data.</text>
</comment>
<dbReference type="Proteomes" id="UP000247973">
    <property type="component" value="Unassembled WGS sequence"/>
</dbReference>